<evidence type="ECO:0000256" key="3">
    <source>
        <dbReference type="ARBA" id="ARBA00022475"/>
    </source>
</evidence>
<sequence>MRERRLMNQINVVPYIDVMLVLLVIFMVTAPMIQTGSVELPSVGKASQTPVEPLYIVVKADGSVAFRDAAQEPVPMALEAVVAQLQQMQQDNPARAVLIAGDRDARYDAVLNVMSELQKKGVDKIGLLVQRGEREPTAKR</sequence>
<evidence type="ECO:0000256" key="9">
    <source>
        <dbReference type="ARBA" id="ARBA00023306"/>
    </source>
</evidence>
<comment type="subcellular location">
    <subcellularLocation>
        <location evidence="1">Cell membrane</location>
        <topology evidence="1">Single-pass membrane protein</topology>
    </subcellularLocation>
    <subcellularLocation>
        <location evidence="10">Cell membrane</location>
        <topology evidence="10">Single-pass type II membrane protein</topology>
    </subcellularLocation>
</comment>
<gene>
    <name evidence="13" type="primary">tolR</name>
    <name evidence="13" type="ORF">FHP89_06250</name>
    <name evidence="12" type="ORF">FHP91_08545</name>
</gene>
<dbReference type="AlphaFoldDB" id="A0A557SKW4"/>
<comment type="similarity">
    <text evidence="2 10">Belongs to the ExbD/TolR family.</text>
</comment>
<dbReference type="GO" id="GO:0015031">
    <property type="term" value="P:protein transport"/>
    <property type="evidence" value="ECO:0007669"/>
    <property type="project" value="UniProtKB-KW"/>
</dbReference>
<dbReference type="InterPro" id="IPR014168">
    <property type="entry name" value="Tol-Pal_TolR"/>
</dbReference>
<keyword evidence="3" id="KW-1003">Cell membrane</keyword>
<name>A0A557SKW4_9RHOO</name>
<dbReference type="RefSeq" id="WP_144175231.1">
    <property type="nucleotide sequence ID" value="NZ_VMNK01000006.1"/>
</dbReference>
<evidence type="ECO:0000256" key="2">
    <source>
        <dbReference type="ARBA" id="ARBA00005811"/>
    </source>
</evidence>
<dbReference type="OrthoDB" id="9798629at2"/>
<evidence type="ECO:0000256" key="8">
    <source>
        <dbReference type="ARBA" id="ARBA00023136"/>
    </source>
</evidence>
<evidence type="ECO:0000256" key="1">
    <source>
        <dbReference type="ARBA" id="ARBA00004162"/>
    </source>
</evidence>
<evidence type="ECO:0000256" key="10">
    <source>
        <dbReference type="RuleBase" id="RU003879"/>
    </source>
</evidence>
<accession>A0A557SKW4</accession>
<keyword evidence="5" id="KW-0132">Cell division</keyword>
<proteinExistence type="inferred from homology"/>
<dbReference type="Pfam" id="PF02472">
    <property type="entry name" value="ExbD"/>
    <property type="match status" value="1"/>
</dbReference>
<dbReference type="GO" id="GO:0005886">
    <property type="term" value="C:plasma membrane"/>
    <property type="evidence" value="ECO:0007669"/>
    <property type="project" value="UniProtKB-SubCell"/>
</dbReference>
<evidence type="ECO:0000313" key="12">
    <source>
        <dbReference type="EMBL" id="TVO57706.1"/>
    </source>
</evidence>
<dbReference type="Gene3D" id="3.30.420.270">
    <property type="match status" value="1"/>
</dbReference>
<keyword evidence="10" id="KW-0653">Protein transport</keyword>
<evidence type="ECO:0000313" key="13">
    <source>
        <dbReference type="EMBL" id="TVO78076.1"/>
    </source>
</evidence>
<comment type="caution">
    <text evidence="13">The sequence shown here is derived from an EMBL/GenBank/DDBJ whole genome shotgun (WGS) entry which is preliminary data.</text>
</comment>
<dbReference type="PANTHER" id="PTHR30558">
    <property type="entry name" value="EXBD MEMBRANE COMPONENT OF PMF-DRIVEN MACROMOLECULE IMPORT SYSTEM"/>
    <property type="match status" value="1"/>
</dbReference>
<evidence type="ECO:0000313" key="15">
    <source>
        <dbReference type="Proteomes" id="UP000319502"/>
    </source>
</evidence>
<protein>
    <submittedName>
        <fullName evidence="13">Protein TolR</fullName>
    </submittedName>
</protein>
<evidence type="ECO:0000256" key="5">
    <source>
        <dbReference type="ARBA" id="ARBA00022618"/>
    </source>
</evidence>
<dbReference type="EMBL" id="VMNK01000006">
    <property type="protein sequence ID" value="TVO57706.1"/>
    <property type="molecule type" value="Genomic_DNA"/>
</dbReference>
<keyword evidence="8 11" id="KW-0472">Membrane</keyword>
<dbReference type="GO" id="GO:0051301">
    <property type="term" value="P:cell division"/>
    <property type="evidence" value="ECO:0007669"/>
    <property type="project" value="UniProtKB-KW"/>
</dbReference>
<dbReference type="PANTHER" id="PTHR30558:SF7">
    <property type="entry name" value="TOL-PAL SYSTEM PROTEIN TOLR"/>
    <property type="match status" value="1"/>
</dbReference>
<keyword evidence="10" id="KW-0813">Transport</keyword>
<feature type="transmembrane region" description="Helical" evidence="11">
    <location>
        <begin position="12"/>
        <end position="33"/>
    </location>
</feature>
<keyword evidence="6 10" id="KW-0812">Transmembrane</keyword>
<dbReference type="InterPro" id="IPR003400">
    <property type="entry name" value="ExbD"/>
</dbReference>
<reference evidence="14 15" key="1">
    <citation type="submission" date="2019-07" db="EMBL/GenBank/DDBJ databases">
        <title>The pathways for chlorine oxyanion respiration interact through the shared metabolite chlorate.</title>
        <authorList>
            <person name="Barnum T.P."/>
            <person name="Cheng Y."/>
            <person name="Hill K.A."/>
            <person name="Lucas L.N."/>
            <person name="Carlson H.K."/>
            <person name="Coates J.D."/>
        </authorList>
    </citation>
    <scope>NUCLEOTIDE SEQUENCE [LARGE SCALE GENOMIC DNA]</scope>
    <source>
        <strain evidence="13 14">SFB-1</strain>
        <strain evidence="12 15">SFB-3</strain>
    </source>
</reference>
<keyword evidence="7 11" id="KW-1133">Transmembrane helix</keyword>
<evidence type="ECO:0000256" key="4">
    <source>
        <dbReference type="ARBA" id="ARBA00022519"/>
    </source>
</evidence>
<dbReference type="NCBIfam" id="TIGR02801">
    <property type="entry name" value="tolR"/>
    <property type="match status" value="1"/>
</dbReference>
<dbReference type="GO" id="GO:0022857">
    <property type="term" value="F:transmembrane transporter activity"/>
    <property type="evidence" value="ECO:0007669"/>
    <property type="project" value="InterPro"/>
</dbReference>
<evidence type="ECO:0000256" key="7">
    <source>
        <dbReference type="ARBA" id="ARBA00022989"/>
    </source>
</evidence>
<dbReference type="Proteomes" id="UP000318349">
    <property type="component" value="Unassembled WGS sequence"/>
</dbReference>
<evidence type="ECO:0000313" key="14">
    <source>
        <dbReference type="Proteomes" id="UP000318349"/>
    </source>
</evidence>
<dbReference type="EMBL" id="VMNI01000006">
    <property type="protein sequence ID" value="TVO78076.1"/>
    <property type="molecule type" value="Genomic_DNA"/>
</dbReference>
<keyword evidence="9" id="KW-0131">Cell cycle</keyword>
<evidence type="ECO:0000256" key="6">
    <source>
        <dbReference type="ARBA" id="ARBA00022692"/>
    </source>
</evidence>
<keyword evidence="15" id="KW-1185">Reference proteome</keyword>
<evidence type="ECO:0000256" key="11">
    <source>
        <dbReference type="SAM" id="Phobius"/>
    </source>
</evidence>
<keyword evidence="4" id="KW-0997">Cell inner membrane</keyword>
<organism evidence="13 14">
    <name type="scientific">Denitromonas halophila</name>
    <dbReference type="NCBI Taxonomy" id="1629404"/>
    <lineage>
        <taxon>Bacteria</taxon>
        <taxon>Pseudomonadati</taxon>
        <taxon>Pseudomonadota</taxon>
        <taxon>Betaproteobacteria</taxon>
        <taxon>Rhodocyclales</taxon>
        <taxon>Zoogloeaceae</taxon>
        <taxon>Denitromonas</taxon>
    </lineage>
</organism>
<dbReference type="Proteomes" id="UP000319502">
    <property type="component" value="Unassembled WGS sequence"/>
</dbReference>